<dbReference type="Pfam" id="PF18914">
    <property type="entry name" value="DUF5666"/>
    <property type="match status" value="2"/>
</dbReference>
<reference evidence="3" key="1">
    <citation type="submission" date="2018-06" db="EMBL/GenBank/DDBJ databases">
        <authorList>
            <person name="Zhirakovskaya E."/>
        </authorList>
    </citation>
    <scope>NUCLEOTIDE SEQUENCE</scope>
</reference>
<gene>
    <name evidence="3" type="ORF">MNBD_GAMMA14-2357</name>
</gene>
<organism evidence="3">
    <name type="scientific">hydrothermal vent metagenome</name>
    <dbReference type="NCBI Taxonomy" id="652676"/>
    <lineage>
        <taxon>unclassified sequences</taxon>
        <taxon>metagenomes</taxon>
        <taxon>ecological metagenomes</taxon>
    </lineage>
</organism>
<accession>A0A3B0YH63</accession>
<feature type="domain" description="DUF5666" evidence="2">
    <location>
        <begin position="112"/>
        <end position="162"/>
    </location>
</feature>
<feature type="compositionally biased region" description="Low complexity" evidence="1">
    <location>
        <begin position="318"/>
        <end position="329"/>
    </location>
</feature>
<sequence>MKSFHHLLAVCILPVLLAACVAGQPDKLAVATDPDDESGIGGTGIIGAITGFGSIFVNGVEVEIDDRTQLFIDEQPADNTGFERGDVVEILASEQRGITHARRIQLRHEVIGTIDRVDGSRFNLLGQTVLYTTQTGYVPQVGDTVQVSGFRDAEGLIHATRIAPDKQKRTLLRGTVHKTGNGYFYIGRQKVTVRNNPDIQTGDTVRVRGQLLGDNLKASNLTVMRSLPFGEDVQRLLVQGFIQKQSQGYRIDHIPLTPAGNGTGVPFTTRGQQPVRLELRRDTRNHWIPARLISEKGLQRGNPVPVPHNAPRWRSPAMPGFPGGMPRSPGMGGRGGH</sequence>
<dbReference type="InterPro" id="IPR043724">
    <property type="entry name" value="DUF5666"/>
</dbReference>
<feature type="region of interest" description="Disordered" evidence="1">
    <location>
        <begin position="298"/>
        <end position="337"/>
    </location>
</feature>
<proteinExistence type="predicted"/>
<evidence type="ECO:0000259" key="2">
    <source>
        <dbReference type="Pfam" id="PF18914"/>
    </source>
</evidence>
<name>A0A3B0YH63_9ZZZZ</name>
<dbReference type="PROSITE" id="PS51257">
    <property type="entry name" value="PROKAR_LIPOPROTEIN"/>
    <property type="match status" value="1"/>
</dbReference>
<evidence type="ECO:0000313" key="3">
    <source>
        <dbReference type="EMBL" id="VAW76060.1"/>
    </source>
</evidence>
<protein>
    <recommendedName>
        <fullName evidence="2">DUF5666 domain-containing protein</fullName>
    </recommendedName>
</protein>
<feature type="domain" description="DUF5666" evidence="2">
    <location>
        <begin position="43"/>
        <end position="104"/>
    </location>
</feature>
<dbReference type="AlphaFoldDB" id="A0A3B0YH63"/>
<evidence type="ECO:0000256" key="1">
    <source>
        <dbReference type="SAM" id="MobiDB-lite"/>
    </source>
</evidence>
<dbReference type="EMBL" id="UOFM01000160">
    <property type="protein sequence ID" value="VAW76060.1"/>
    <property type="molecule type" value="Genomic_DNA"/>
</dbReference>